<dbReference type="InterPro" id="IPR002867">
    <property type="entry name" value="IBR_dom"/>
</dbReference>
<dbReference type="STRING" id="253628.A0A0D1Z6G8"/>
<feature type="compositionally biased region" description="Polar residues" evidence="9">
    <location>
        <begin position="222"/>
        <end position="251"/>
    </location>
</feature>
<evidence type="ECO:0000256" key="8">
    <source>
        <dbReference type="ARBA" id="ARBA00022833"/>
    </source>
</evidence>
<dbReference type="GO" id="GO:0016567">
    <property type="term" value="P:protein ubiquitination"/>
    <property type="evidence" value="ECO:0007669"/>
    <property type="project" value="InterPro"/>
</dbReference>
<dbReference type="VEuPathDB" id="FungiDB:PV09_01417"/>
<feature type="region of interest" description="Disordered" evidence="9">
    <location>
        <begin position="520"/>
        <end position="626"/>
    </location>
</feature>
<feature type="domain" description="RING-type" evidence="10">
    <location>
        <begin position="277"/>
        <end position="478"/>
    </location>
</feature>
<dbReference type="PROSITE" id="PS51873">
    <property type="entry name" value="TRIAD"/>
    <property type="match status" value="1"/>
</dbReference>
<dbReference type="GeneID" id="27309390"/>
<evidence type="ECO:0000256" key="9">
    <source>
        <dbReference type="SAM" id="MobiDB-lite"/>
    </source>
</evidence>
<dbReference type="EC" id="2.3.2.31" evidence="2"/>
<protein>
    <recommendedName>
        <fullName evidence="2">RBR-type E3 ubiquitin transferase</fullName>
        <ecNumber evidence="2">2.3.2.31</ecNumber>
    </recommendedName>
</protein>
<dbReference type="EMBL" id="KN847531">
    <property type="protein sequence ID" value="KIW08527.1"/>
    <property type="molecule type" value="Genomic_DNA"/>
</dbReference>
<feature type="compositionally biased region" description="Acidic residues" evidence="9">
    <location>
        <begin position="61"/>
        <end position="80"/>
    </location>
</feature>
<evidence type="ECO:0000256" key="2">
    <source>
        <dbReference type="ARBA" id="ARBA00012251"/>
    </source>
</evidence>
<reference evidence="11 12" key="1">
    <citation type="submission" date="2015-01" db="EMBL/GenBank/DDBJ databases">
        <title>The Genome Sequence of Ochroconis gallopava CBS43764.</title>
        <authorList>
            <consortium name="The Broad Institute Genomics Platform"/>
            <person name="Cuomo C."/>
            <person name="de Hoog S."/>
            <person name="Gorbushina A."/>
            <person name="Stielow B."/>
            <person name="Teixiera M."/>
            <person name="Abouelleil A."/>
            <person name="Chapman S.B."/>
            <person name="Priest M."/>
            <person name="Young S.K."/>
            <person name="Wortman J."/>
            <person name="Nusbaum C."/>
            <person name="Birren B."/>
        </authorList>
    </citation>
    <scope>NUCLEOTIDE SEQUENCE [LARGE SCALE GENOMIC DNA]</scope>
    <source>
        <strain evidence="11 12">CBS 43764</strain>
    </source>
</reference>
<dbReference type="AlphaFoldDB" id="A0A0D1Z6G8"/>
<keyword evidence="12" id="KW-1185">Reference proteome</keyword>
<evidence type="ECO:0000256" key="3">
    <source>
        <dbReference type="ARBA" id="ARBA00022679"/>
    </source>
</evidence>
<dbReference type="PROSITE" id="PS00518">
    <property type="entry name" value="ZF_RING_1"/>
    <property type="match status" value="1"/>
</dbReference>
<keyword evidence="7" id="KW-0833">Ubl conjugation pathway</keyword>
<feature type="region of interest" description="Disordered" evidence="9">
    <location>
        <begin position="1"/>
        <end position="107"/>
    </location>
</feature>
<dbReference type="HOGENOM" id="CLU_436938_0_0_1"/>
<evidence type="ECO:0000313" key="12">
    <source>
        <dbReference type="Proteomes" id="UP000053259"/>
    </source>
</evidence>
<keyword evidence="4" id="KW-0479">Metal-binding</keyword>
<dbReference type="Gene3D" id="3.30.40.10">
    <property type="entry name" value="Zinc/RING finger domain, C3HC4 (zinc finger)"/>
    <property type="match status" value="1"/>
</dbReference>
<dbReference type="GO" id="GO:0061630">
    <property type="term" value="F:ubiquitin protein ligase activity"/>
    <property type="evidence" value="ECO:0007669"/>
    <property type="project" value="UniProtKB-EC"/>
</dbReference>
<dbReference type="OrthoDB" id="9977870at2759"/>
<evidence type="ECO:0000256" key="6">
    <source>
        <dbReference type="ARBA" id="ARBA00022771"/>
    </source>
</evidence>
<dbReference type="RefSeq" id="XP_016218396.1">
    <property type="nucleotide sequence ID" value="XM_016354301.1"/>
</dbReference>
<dbReference type="InterPro" id="IPR044066">
    <property type="entry name" value="TRIAD_supradom"/>
</dbReference>
<evidence type="ECO:0000256" key="4">
    <source>
        <dbReference type="ARBA" id="ARBA00022723"/>
    </source>
</evidence>
<feature type="region of interest" description="Disordered" evidence="9">
    <location>
        <begin position="199"/>
        <end position="275"/>
    </location>
</feature>
<evidence type="ECO:0000256" key="1">
    <source>
        <dbReference type="ARBA" id="ARBA00001798"/>
    </source>
</evidence>
<dbReference type="CDD" id="cd22584">
    <property type="entry name" value="Rcat_RBR_unk"/>
    <property type="match status" value="1"/>
</dbReference>
<comment type="catalytic activity">
    <reaction evidence="1">
        <text>[E2 ubiquitin-conjugating enzyme]-S-ubiquitinyl-L-cysteine + [acceptor protein]-L-lysine = [E2 ubiquitin-conjugating enzyme]-L-cysteine + [acceptor protein]-N(6)-ubiquitinyl-L-lysine.</text>
        <dbReference type="EC" id="2.3.2.31"/>
    </reaction>
</comment>
<keyword evidence="8" id="KW-0862">Zinc</keyword>
<sequence>MAGPVSRAHAALGDTNLNDSPYSLIPERLGEVAQRNLQSHGMQPVAQNDDVYSRSYTNGDFDNDRDDDDDDEDVENEIACDDLQRTDGVNNYDNAGCDEREVSEAEEAGCALADPPWDMEKARNLPMLTKSLSGNQVDIAQIRKKQAFLRGGGDENECNGVPTLLPSALDADRTKSSSKKKKRQPGVLEAIFLPKTFAAAHSKTNESRSSMAVRRHTRRSGSSHPHQASASTSTNVAEQPTESPRSGSSLKSKAVSKESKPPVATPSAGKSSTSSSTKAECVSCLDEVSKQRSALLKCKHRMCHTCLKRLFVLSTEDPQLMPPKCCTDEMIPLRHVERLLNTAFKITWNRKYAEYTTKHRLYCPSKNCGEWIKPKYIETDPATGRKFGKCKKCKTKVCKKCGLKWHGGRYCENDEATRQVLDLGKEMGWQRCYNCRAMVQLSEGCNHMRCRCNAEFCMLCAQKWKTCDCPWFNVPPEFGVEEFLDPGQGFPAAPLDLRIGNLHPPPPPPPPPVLPGFLLDTNPLPQLLPPNPFRDRRDMPFDPLNPGDIFRPPRVDRSRNHRRRTFPAIPLTSQEQETADEELARQLQEQELTGRDTENDDDRTRRQRRANRQSSRTSYILTEDHL</sequence>
<dbReference type="Pfam" id="PF01485">
    <property type="entry name" value="IBR"/>
    <property type="match status" value="2"/>
</dbReference>
<dbReference type="GO" id="GO:0008270">
    <property type="term" value="F:zinc ion binding"/>
    <property type="evidence" value="ECO:0007669"/>
    <property type="project" value="UniProtKB-KW"/>
</dbReference>
<keyword evidence="3" id="KW-0808">Transferase</keyword>
<evidence type="ECO:0000256" key="5">
    <source>
        <dbReference type="ARBA" id="ARBA00022737"/>
    </source>
</evidence>
<dbReference type="InterPro" id="IPR013083">
    <property type="entry name" value="Znf_RING/FYVE/PHD"/>
</dbReference>
<evidence type="ECO:0000313" key="11">
    <source>
        <dbReference type="EMBL" id="KIW08527.1"/>
    </source>
</evidence>
<dbReference type="InParanoid" id="A0A0D1Z6G8"/>
<keyword evidence="6" id="KW-0863">Zinc-finger</keyword>
<dbReference type="SUPFAM" id="SSF57850">
    <property type="entry name" value="RING/U-box"/>
    <property type="match status" value="2"/>
</dbReference>
<accession>A0A0D1Z6G8</accession>
<keyword evidence="5" id="KW-0677">Repeat</keyword>
<evidence type="ECO:0000259" key="10">
    <source>
        <dbReference type="PROSITE" id="PS51873"/>
    </source>
</evidence>
<proteinExistence type="predicted"/>
<organism evidence="11 12">
    <name type="scientific">Verruconis gallopava</name>
    <dbReference type="NCBI Taxonomy" id="253628"/>
    <lineage>
        <taxon>Eukaryota</taxon>
        <taxon>Fungi</taxon>
        <taxon>Dikarya</taxon>
        <taxon>Ascomycota</taxon>
        <taxon>Pezizomycotina</taxon>
        <taxon>Dothideomycetes</taxon>
        <taxon>Pleosporomycetidae</taxon>
        <taxon>Venturiales</taxon>
        <taxon>Sympoventuriaceae</taxon>
        <taxon>Verruconis</taxon>
    </lineage>
</organism>
<dbReference type="InterPro" id="IPR017907">
    <property type="entry name" value="Znf_RING_CS"/>
</dbReference>
<dbReference type="Proteomes" id="UP000053259">
    <property type="component" value="Unassembled WGS sequence"/>
</dbReference>
<dbReference type="InterPro" id="IPR031127">
    <property type="entry name" value="E3_UB_ligase_RBR"/>
</dbReference>
<name>A0A0D1Z6G8_9PEZI</name>
<evidence type="ECO:0000256" key="7">
    <source>
        <dbReference type="ARBA" id="ARBA00022786"/>
    </source>
</evidence>
<dbReference type="PANTHER" id="PTHR11685">
    <property type="entry name" value="RBR FAMILY RING FINGER AND IBR DOMAIN-CONTAINING"/>
    <property type="match status" value="1"/>
</dbReference>
<dbReference type="Gene3D" id="1.20.120.1750">
    <property type="match status" value="1"/>
</dbReference>
<feature type="region of interest" description="Disordered" evidence="9">
    <location>
        <begin position="151"/>
        <end position="187"/>
    </location>
</feature>
<gene>
    <name evidence="11" type="ORF">PV09_01417</name>
</gene>